<sequence length="632" mass="68601">MSEERPMMTDTTPAAVTPTNGAESDDLRGIESLPGDEKPSRKLEKQMRRYFWTVFGFSVITNLLFLISPMYMLQVYDRVMSSGSYETLIVLSIIAVFLLLIYIAADGGRRRTLTRAGQYMGQALDGLTLRRGLASASTTSTETVNAVGNLSRLQTLMMQGALAPLFDIPFVVFFLGILWLIHPVLGAFGTIGAGMLLVLAVVTDKMSRESVQEAGKRDQRAQNHLSHLVRQRAAIVSMGMSDRAVGHWQKLRRDAADGNVESMAKSTYMSASTRSLRQILQVGILGTGAALAVSGQVTPGTIIAGSIIMGRGLAPIDQTVAIWRQVIMAGRSWKELKEWIDSSAEGSVPLEHDTVTAMPRPEPVLKFEEFSVGVPGADKPLLPQMSLDFEPGTIVALLGPSGSGKTSFLQSCAGAWPAHHGSARLGGRDIATWDARDRGRYVGYLPQHVELLTGTVFENISRFTDPDPEEVFTAARRIGAHDMILTLPKGYDTPIGEGGVHLSAGQRQIVGLARAMFAEPALLLLDEPTAHLDANLAAELMKFFGDLARAPQSDRPLTAIIATHDLRLINAADKVMIIKDRKIAVSNREDYLRKVSDLRRGQPGAQPAQKPRPAAGQVGQITLDRGVTEDKS</sequence>
<keyword evidence="2 8" id="KW-0812">Transmembrane</keyword>
<feature type="domain" description="ABC transmembrane type-1" evidence="10">
    <location>
        <begin position="52"/>
        <end position="328"/>
    </location>
</feature>
<feature type="compositionally biased region" description="Polar residues" evidence="7">
    <location>
        <begin position="9"/>
        <end position="22"/>
    </location>
</feature>
<evidence type="ECO:0000256" key="3">
    <source>
        <dbReference type="ARBA" id="ARBA00022741"/>
    </source>
</evidence>
<feature type="transmembrane region" description="Helical" evidence="8">
    <location>
        <begin position="161"/>
        <end position="181"/>
    </location>
</feature>
<evidence type="ECO:0000259" key="9">
    <source>
        <dbReference type="PROSITE" id="PS50893"/>
    </source>
</evidence>
<dbReference type="EMBL" id="QUQO01000001">
    <property type="protein sequence ID" value="RFB05948.1"/>
    <property type="molecule type" value="Genomic_DNA"/>
</dbReference>
<dbReference type="GO" id="GO:0016887">
    <property type="term" value="F:ATP hydrolysis activity"/>
    <property type="evidence" value="ECO:0007669"/>
    <property type="project" value="InterPro"/>
</dbReference>
<dbReference type="SUPFAM" id="SSF52540">
    <property type="entry name" value="P-loop containing nucleoside triphosphate hydrolases"/>
    <property type="match status" value="1"/>
</dbReference>
<proteinExistence type="predicted"/>
<dbReference type="RefSeq" id="WP_116392580.1">
    <property type="nucleotide sequence ID" value="NZ_CAXQPM010000003.1"/>
</dbReference>
<dbReference type="GO" id="GO:0005886">
    <property type="term" value="C:plasma membrane"/>
    <property type="evidence" value="ECO:0007669"/>
    <property type="project" value="UniProtKB-SubCell"/>
</dbReference>
<dbReference type="InterPro" id="IPR003439">
    <property type="entry name" value="ABC_transporter-like_ATP-bd"/>
</dbReference>
<comment type="subcellular location">
    <subcellularLocation>
        <location evidence="1">Cell membrane</location>
        <topology evidence="1">Multi-pass membrane protein</topology>
    </subcellularLocation>
</comment>
<feature type="transmembrane region" description="Helical" evidence="8">
    <location>
        <begin position="50"/>
        <end position="73"/>
    </location>
</feature>
<dbReference type="PANTHER" id="PTHR24221:SF248">
    <property type="entry name" value="ABC TRANSPORTER TRANSMEMBRANE REGION"/>
    <property type="match status" value="1"/>
</dbReference>
<dbReference type="SMART" id="SM00382">
    <property type="entry name" value="AAA"/>
    <property type="match status" value="1"/>
</dbReference>
<dbReference type="AlphaFoldDB" id="A0A371RKH3"/>
<evidence type="ECO:0000313" key="12">
    <source>
        <dbReference type="Proteomes" id="UP000264589"/>
    </source>
</evidence>
<comment type="caution">
    <text evidence="11">The sequence shown here is derived from an EMBL/GenBank/DDBJ whole genome shotgun (WGS) entry which is preliminary data.</text>
</comment>
<feature type="domain" description="ABC transporter" evidence="9">
    <location>
        <begin position="365"/>
        <end position="605"/>
    </location>
</feature>
<organism evidence="11 12">
    <name type="scientific">Parvularcula marina</name>
    <dbReference type="NCBI Taxonomy" id="2292771"/>
    <lineage>
        <taxon>Bacteria</taxon>
        <taxon>Pseudomonadati</taxon>
        <taxon>Pseudomonadota</taxon>
        <taxon>Alphaproteobacteria</taxon>
        <taxon>Parvularculales</taxon>
        <taxon>Parvularculaceae</taxon>
        <taxon>Parvularcula</taxon>
    </lineage>
</organism>
<evidence type="ECO:0000256" key="5">
    <source>
        <dbReference type="ARBA" id="ARBA00022989"/>
    </source>
</evidence>
<dbReference type="PANTHER" id="PTHR24221">
    <property type="entry name" value="ATP-BINDING CASSETTE SUB-FAMILY B"/>
    <property type="match status" value="1"/>
</dbReference>
<feature type="compositionally biased region" description="Basic and acidic residues" evidence="7">
    <location>
        <begin position="25"/>
        <end position="40"/>
    </location>
</feature>
<dbReference type="InterPro" id="IPR011527">
    <property type="entry name" value="ABC1_TM_dom"/>
</dbReference>
<keyword evidence="6 8" id="KW-0472">Membrane</keyword>
<keyword evidence="12" id="KW-1185">Reference proteome</keyword>
<keyword evidence="3" id="KW-0547">Nucleotide-binding</keyword>
<feature type="transmembrane region" description="Helical" evidence="8">
    <location>
        <begin position="85"/>
        <end position="105"/>
    </location>
</feature>
<dbReference type="GO" id="GO:0034040">
    <property type="term" value="F:ATPase-coupled lipid transmembrane transporter activity"/>
    <property type="evidence" value="ECO:0007669"/>
    <property type="project" value="TreeGrafter"/>
</dbReference>
<dbReference type="PROSITE" id="PS50893">
    <property type="entry name" value="ABC_TRANSPORTER_2"/>
    <property type="match status" value="1"/>
</dbReference>
<dbReference type="Pfam" id="PF00005">
    <property type="entry name" value="ABC_tran"/>
    <property type="match status" value="1"/>
</dbReference>
<evidence type="ECO:0000256" key="7">
    <source>
        <dbReference type="SAM" id="MobiDB-lite"/>
    </source>
</evidence>
<dbReference type="OrthoDB" id="9808328at2"/>
<feature type="region of interest" description="Disordered" evidence="7">
    <location>
        <begin position="1"/>
        <end position="40"/>
    </location>
</feature>
<dbReference type="InterPro" id="IPR003593">
    <property type="entry name" value="AAA+_ATPase"/>
</dbReference>
<dbReference type="PROSITE" id="PS50929">
    <property type="entry name" value="ABC_TM1F"/>
    <property type="match status" value="1"/>
</dbReference>
<dbReference type="Proteomes" id="UP000264589">
    <property type="component" value="Unassembled WGS sequence"/>
</dbReference>
<evidence type="ECO:0000256" key="8">
    <source>
        <dbReference type="SAM" id="Phobius"/>
    </source>
</evidence>
<name>A0A371RKH3_9PROT</name>
<evidence type="ECO:0000313" key="11">
    <source>
        <dbReference type="EMBL" id="RFB05948.1"/>
    </source>
</evidence>
<evidence type="ECO:0000256" key="1">
    <source>
        <dbReference type="ARBA" id="ARBA00004651"/>
    </source>
</evidence>
<reference evidence="11 12" key="1">
    <citation type="submission" date="2018-08" db="EMBL/GenBank/DDBJ databases">
        <title>Parvularcula sp. SM1705, isolated from surface water of the South Sea China.</title>
        <authorList>
            <person name="Sun L."/>
        </authorList>
    </citation>
    <scope>NUCLEOTIDE SEQUENCE [LARGE SCALE GENOMIC DNA]</scope>
    <source>
        <strain evidence="11 12">SM1705</strain>
    </source>
</reference>
<evidence type="ECO:0000256" key="4">
    <source>
        <dbReference type="ARBA" id="ARBA00022840"/>
    </source>
</evidence>
<dbReference type="InterPro" id="IPR039421">
    <property type="entry name" value="Type_1_exporter"/>
</dbReference>
<dbReference type="InterPro" id="IPR027417">
    <property type="entry name" value="P-loop_NTPase"/>
</dbReference>
<dbReference type="InterPro" id="IPR036640">
    <property type="entry name" value="ABC1_TM_sf"/>
</dbReference>
<evidence type="ECO:0000259" key="10">
    <source>
        <dbReference type="PROSITE" id="PS50929"/>
    </source>
</evidence>
<dbReference type="Gene3D" id="1.20.1560.10">
    <property type="entry name" value="ABC transporter type 1, transmembrane domain"/>
    <property type="match status" value="1"/>
</dbReference>
<dbReference type="GO" id="GO:0005524">
    <property type="term" value="F:ATP binding"/>
    <property type="evidence" value="ECO:0007669"/>
    <property type="project" value="UniProtKB-KW"/>
</dbReference>
<evidence type="ECO:0000256" key="6">
    <source>
        <dbReference type="ARBA" id="ARBA00023136"/>
    </source>
</evidence>
<accession>A0A371RKH3</accession>
<dbReference type="Gene3D" id="3.40.50.300">
    <property type="entry name" value="P-loop containing nucleotide triphosphate hydrolases"/>
    <property type="match status" value="1"/>
</dbReference>
<dbReference type="Pfam" id="PF00664">
    <property type="entry name" value="ABC_membrane"/>
    <property type="match status" value="1"/>
</dbReference>
<feature type="transmembrane region" description="Helical" evidence="8">
    <location>
        <begin position="187"/>
        <end position="203"/>
    </location>
</feature>
<protein>
    <submittedName>
        <fullName evidence="11">ATP-binding cassette domain-containing protein</fullName>
    </submittedName>
</protein>
<dbReference type="GO" id="GO:0140359">
    <property type="term" value="F:ABC-type transporter activity"/>
    <property type="evidence" value="ECO:0007669"/>
    <property type="project" value="InterPro"/>
</dbReference>
<dbReference type="SUPFAM" id="SSF90123">
    <property type="entry name" value="ABC transporter transmembrane region"/>
    <property type="match status" value="1"/>
</dbReference>
<keyword evidence="5 8" id="KW-1133">Transmembrane helix</keyword>
<feature type="region of interest" description="Disordered" evidence="7">
    <location>
        <begin position="595"/>
        <end position="632"/>
    </location>
</feature>
<keyword evidence="4 11" id="KW-0067">ATP-binding</keyword>
<gene>
    <name evidence="11" type="ORF">DX908_12135</name>
</gene>
<evidence type="ECO:0000256" key="2">
    <source>
        <dbReference type="ARBA" id="ARBA00022692"/>
    </source>
</evidence>
<dbReference type="InParanoid" id="A0A371RKH3"/>